<evidence type="ECO:0000256" key="4">
    <source>
        <dbReference type="ARBA" id="ARBA00022695"/>
    </source>
</evidence>
<keyword evidence="5" id="KW-0235">DNA replication</keyword>
<dbReference type="GO" id="GO:0003677">
    <property type="term" value="F:DNA binding"/>
    <property type="evidence" value="ECO:0007669"/>
    <property type="project" value="InterPro"/>
</dbReference>
<evidence type="ECO:0000313" key="15">
    <source>
        <dbReference type="Proteomes" id="UP000198847"/>
    </source>
</evidence>
<dbReference type="Pfam" id="PF13177">
    <property type="entry name" value="DNA_pol3_delta2"/>
    <property type="match status" value="1"/>
</dbReference>
<dbReference type="SUPFAM" id="SSF52540">
    <property type="entry name" value="P-loop containing nucleoside triphosphate hydrolases"/>
    <property type="match status" value="1"/>
</dbReference>
<dbReference type="GO" id="GO:0046872">
    <property type="term" value="F:metal ion binding"/>
    <property type="evidence" value="ECO:0007669"/>
    <property type="project" value="UniProtKB-KW"/>
</dbReference>
<comment type="catalytic activity">
    <reaction evidence="11">
        <text>DNA(n) + a 2'-deoxyribonucleoside 5'-triphosphate = DNA(n+1) + diphosphate</text>
        <dbReference type="Rhea" id="RHEA:22508"/>
        <dbReference type="Rhea" id="RHEA-COMP:17339"/>
        <dbReference type="Rhea" id="RHEA-COMP:17340"/>
        <dbReference type="ChEBI" id="CHEBI:33019"/>
        <dbReference type="ChEBI" id="CHEBI:61560"/>
        <dbReference type="ChEBI" id="CHEBI:173112"/>
        <dbReference type="EC" id="2.7.7.7"/>
    </reaction>
</comment>
<evidence type="ECO:0000256" key="3">
    <source>
        <dbReference type="ARBA" id="ARBA00022679"/>
    </source>
</evidence>
<dbReference type="InterPro" id="IPR050238">
    <property type="entry name" value="DNA_Rep/Repair_Clamp_Loader"/>
</dbReference>
<keyword evidence="6" id="KW-0479">Metal-binding</keyword>
<keyword evidence="10" id="KW-0239">DNA-directed DNA polymerase</keyword>
<dbReference type="STRING" id="112903.SAMN04490178_14222"/>
<evidence type="ECO:0000256" key="12">
    <source>
        <dbReference type="SAM" id="MobiDB-lite"/>
    </source>
</evidence>
<dbReference type="Pfam" id="PF22608">
    <property type="entry name" value="DNAX_ATPase_lid"/>
    <property type="match status" value="1"/>
</dbReference>
<dbReference type="InterPro" id="IPR022754">
    <property type="entry name" value="DNA_pol_III_gamma-3"/>
</dbReference>
<evidence type="ECO:0000256" key="11">
    <source>
        <dbReference type="ARBA" id="ARBA00049244"/>
    </source>
</evidence>
<dbReference type="GO" id="GO:0003887">
    <property type="term" value="F:DNA-directed DNA polymerase activity"/>
    <property type="evidence" value="ECO:0007669"/>
    <property type="project" value="UniProtKB-KW"/>
</dbReference>
<dbReference type="Gene3D" id="1.20.272.10">
    <property type="match status" value="1"/>
</dbReference>
<dbReference type="RefSeq" id="WP_091752237.1">
    <property type="nucleotide sequence ID" value="NZ_FODY01000042.1"/>
</dbReference>
<dbReference type="EC" id="2.7.7.7" evidence="2"/>
<protein>
    <recommendedName>
        <fullName evidence="2">DNA-directed DNA polymerase</fullName>
        <ecNumber evidence="2">2.7.7.7</ecNumber>
    </recommendedName>
</protein>
<dbReference type="InterPro" id="IPR008921">
    <property type="entry name" value="DNA_pol3_clamp-load_cplx_C"/>
</dbReference>
<dbReference type="Proteomes" id="UP000198847">
    <property type="component" value="Unassembled WGS sequence"/>
</dbReference>
<dbReference type="PRINTS" id="PR00300">
    <property type="entry name" value="CLPPROTEASEA"/>
</dbReference>
<keyword evidence="3" id="KW-0808">Transferase</keyword>
<dbReference type="InterPro" id="IPR012763">
    <property type="entry name" value="DNA_pol_III_sug/sutau_N"/>
</dbReference>
<dbReference type="OrthoDB" id="9810148at2"/>
<keyword evidence="15" id="KW-1185">Reference proteome</keyword>
<evidence type="ECO:0000256" key="1">
    <source>
        <dbReference type="ARBA" id="ARBA00006360"/>
    </source>
</evidence>
<dbReference type="GO" id="GO:0009360">
    <property type="term" value="C:DNA polymerase III complex"/>
    <property type="evidence" value="ECO:0007669"/>
    <property type="project" value="InterPro"/>
</dbReference>
<evidence type="ECO:0000256" key="5">
    <source>
        <dbReference type="ARBA" id="ARBA00022705"/>
    </source>
</evidence>
<sequence>MSYVALYRQWRPQDFNNLVGQEHVSQTLKNAIQLGRISHAYLFAGPRGTGKTSTAKILAKALNCVEGPTTEPCNQCANCAKITAGTSMDVFEIDAASNRGIDEIRDLRETIKFAPVDGRYKVYIIDEVHMLTTEAFNALLKTLEEPPAHVVFILATTEAHKIPATIHSRCQRYDFRRISNQEIEDRIREIAAHTGLTIEPEAVRLIAVHADGGLRDALSILDQCATLSDSAIDTAKVRQLLGLIGHESILRLTGCLADKAPKDVLLVVDELCRQGKDVRQVLLELVQHFRGLMLYKAAPELENIDVYVGDKAVLAEQSARFSHEELSGMIHMLHEAANEARRVPEPRIAAEVALLAMCRRQGSGSMDALLMRLEALESKLNHWENSGGAPVRPGIPQTAAPVRETRTVAAGQVNSVEPAAPVTAAKATAASAAPKAAPAVSGEKPKDMNQVWDGVLRELLAAGKRSVHACVAQGQLVAFDEKQAVIQFTAAFPKERTEKEDYRAIIEKIFMQISGYPVQLKCMLGHAAPSKPAEAPGTDKTAAPAGPSAAKQPEEDHALKQALKMFGGKVIKQENHEEG</sequence>
<accession>A0A1H8Y4J7</accession>
<dbReference type="PANTHER" id="PTHR11669:SF0">
    <property type="entry name" value="PROTEIN STICHEL-LIKE 2"/>
    <property type="match status" value="1"/>
</dbReference>
<dbReference type="Pfam" id="PF12169">
    <property type="entry name" value="DNA_pol3_gamma3"/>
    <property type="match status" value="1"/>
</dbReference>
<dbReference type="NCBIfam" id="TIGR02397">
    <property type="entry name" value="dnaX_nterm"/>
    <property type="match status" value="1"/>
</dbReference>
<proteinExistence type="inferred from homology"/>
<dbReference type="InterPro" id="IPR045085">
    <property type="entry name" value="HLD_clamp_pol_III_gamma_tau"/>
</dbReference>
<keyword evidence="9" id="KW-0067">ATP-binding</keyword>
<dbReference type="EMBL" id="FODY01000042">
    <property type="protein sequence ID" value="SEP47039.1"/>
    <property type="molecule type" value="Genomic_DNA"/>
</dbReference>
<evidence type="ECO:0000256" key="6">
    <source>
        <dbReference type="ARBA" id="ARBA00022723"/>
    </source>
</evidence>
<dbReference type="InterPro" id="IPR001270">
    <property type="entry name" value="ClpA/B"/>
</dbReference>
<evidence type="ECO:0000313" key="14">
    <source>
        <dbReference type="EMBL" id="SEP47039.1"/>
    </source>
</evidence>
<organism evidence="14 15">
    <name type="scientific">Propionispora vibrioides</name>
    <dbReference type="NCBI Taxonomy" id="112903"/>
    <lineage>
        <taxon>Bacteria</taxon>
        <taxon>Bacillati</taxon>
        <taxon>Bacillota</taxon>
        <taxon>Negativicutes</taxon>
        <taxon>Selenomonadales</taxon>
        <taxon>Sporomusaceae</taxon>
        <taxon>Propionispora</taxon>
    </lineage>
</organism>
<dbReference type="InterPro" id="IPR027417">
    <property type="entry name" value="P-loop_NTPase"/>
</dbReference>
<dbReference type="NCBIfam" id="NF004046">
    <property type="entry name" value="PRK05563.1"/>
    <property type="match status" value="1"/>
</dbReference>
<dbReference type="GO" id="GO:0006261">
    <property type="term" value="P:DNA-templated DNA replication"/>
    <property type="evidence" value="ECO:0007669"/>
    <property type="project" value="TreeGrafter"/>
</dbReference>
<evidence type="ECO:0000256" key="7">
    <source>
        <dbReference type="ARBA" id="ARBA00022741"/>
    </source>
</evidence>
<dbReference type="Gene3D" id="3.40.50.300">
    <property type="entry name" value="P-loop containing nucleotide triphosphate hydrolases"/>
    <property type="match status" value="1"/>
</dbReference>
<keyword evidence="4" id="KW-0548">Nucleotidyltransferase</keyword>
<evidence type="ECO:0000256" key="10">
    <source>
        <dbReference type="ARBA" id="ARBA00022932"/>
    </source>
</evidence>
<dbReference type="SUPFAM" id="SSF48019">
    <property type="entry name" value="post-AAA+ oligomerization domain-like"/>
    <property type="match status" value="1"/>
</dbReference>
<evidence type="ECO:0000256" key="9">
    <source>
        <dbReference type="ARBA" id="ARBA00022840"/>
    </source>
</evidence>
<dbReference type="AlphaFoldDB" id="A0A1H8Y4J7"/>
<name>A0A1H8Y4J7_9FIRM</name>
<reference evidence="14 15" key="1">
    <citation type="submission" date="2016-10" db="EMBL/GenBank/DDBJ databases">
        <authorList>
            <person name="de Groot N.N."/>
        </authorList>
    </citation>
    <scope>NUCLEOTIDE SEQUENCE [LARGE SCALE GENOMIC DNA]</scope>
    <source>
        <strain evidence="14 15">DSM 13305</strain>
    </source>
</reference>
<dbReference type="CDD" id="cd00009">
    <property type="entry name" value="AAA"/>
    <property type="match status" value="1"/>
</dbReference>
<keyword evidence="7" id="KW-0547">Nucleotide-binding</keyword>
<gene>
    <name evidence="14" type="ORF">SAMN04490178_14222</name>
</gene>
<evidence type="ECO:0000256" key="2">
    <source>
        <dbReference type="ARBA" id="ARBA00012417"/>
    </source>
</evidence>
<dbReference type="PANTHER" id="PTHR11669">
    <property type="entry name" value="REPLICATION FACTOR C / DNA POLYMERASE III GAMMA-TAU SUBUNIT"/>
    <property type="match status" value="1"/>
</dbReference>
<dbReference type="Gene3D" id="1.10.8.60">
    <property type="match status" value="1"/>
</dbReference>
<keyword evidence="8" id="KW-0862">Zinc</keyword>
<evidence type="ECO:0000259" key="13">
    <source>
        <dbReference type="SMART" id="SM00382"/>
    </source>
</evidence>
<feature type="domain" description="AAA+ ATPase" evidence="13">
    <location>
        <begin position="37"/>
        <end position="188"/>
    </location>
</feature>
<feature type="region of interest" description="Disordered" evidence="12">
    <location>
        <begin position="528"/>
        <end position="558"/>
    </location>
</feature>
<dbReference type="SMART" id="SM00382">
    <property type="entry name" value="AAA"/>
    <property type="match status" value="1"/>
</dbReference>
<dbReference type="FunFam" id="3.40.50.300:FF:000014">
    <property type="entry name" value="DNA polymerase III subunit gamma/tau"/>
    <property type="match status" value="1"/>
</dbReference>
<comment type="similarity">
    <text evidence="1">Belongs to the DnaX/STICHEL family.</text>
</comment>
<dbReference type="GO" id="GO:0005524">
    <property type="term" value="F:ATP binding"/>
    <property type="evidence" value="ECO:0007669"/>
    <property type="project" value="UniProtKB-KW"/>
</dbReference>
<dbReference type="CDD" id="cd18137">
    <property type="entry name" value="HLD_clamp_pol_III_gamma_tau"/>
    <property type="match status" value="1"/>
</dbReference>
<dbReference type="InterPro" id="IPR003593">
    <property type="entry name" value="AAA+_ATPase"/>
</dbReference>
<evidence type="ECO:0000256" key="8">
    <source>
        <dbReference type="ARBA" id="ARBA00022833"/>
    </source>
</evidence>